<dbReference type="AlphaFoldDB" id="A0A183DG08"/>
<feature type="region of interest" description="Disordered" evidence="1">
    <location>
        <begin position="29"/>
        <end position="94"/>
    </location>
</feature>
<feature type="compositionally biased region" description="Acidic residues" evidence="1">
    <location>
        <begin position="46"/>
        <end position="56"/>
    </location>
</feature>
<evidence type="ECO:0000256" key="1">
    <source>
        <dbReference type="SAM" id="MobiDB-lite"/>
    </source>
</evidence>
<evidence type="ECO:0000313" key="2">
    <source>
        <dbReference type="EMBL" id="VDK59133.1"/>
    </source>
</evidence>
<feature type="compositionally biased region" description="Polar residues" evidence="1">
    <location>
        <begin position="29"/>
        <end position="42"/>
    </location>
</feature>
<gene>
    <name evidence="2" type="ORF">GPUH_LOCUS7651</name>
</gene>
<protein>
    <submittedName>
        <fullName evidence="4">Ovule protein</fullName>
    </submittedName>
</protein>
<dbReference type="WBParaSite" id="GPUH_0000765801-mRNA-1">
    <property type="protein sequence ID" value="GPUH_0000765801-mRNA-1"/>
    <property type="gene ID" value="GPUH_0000765801"/>
</dbReference>
<sequence>MWIVTARENMCKLMSIFDAMEDALLRTSKQTKNVLKGDSNNPEESRDTDDEEIESSADEKSDAECADKGEAGKMLDESDDAKQEDFSGSFSNDM</sequence>
<evidence type="ECO:0000313" key="3">
    <source>
        <dbReference type="Proteomes" id="UP000271098"/>
    </source>
</evidence>
<evidence type="ECO:0000313" key="4">
    <source>
        <dbReference type="WBParaSite" id="GPUH_0000765801-mRNA-1"/>
    </source>
</evidence>
<dbReference type="Proteomes" id="UP000271098">
    <property type="component" value="Unassembled WGS sequence"/>
</dbReference>
<organism evidence="4">
    <name type="scientific">Gongylonema pulchrum</name>
    <dbReference type="NCBI Taxonomy" id="637853"/>
    <lineage>
        <taxon>Eukaryota</taxon>
        <taxon>Metazoa</taxon>
        <taxon>Ecdysozoa</taxon>
        <taxon>Nematoda</taxon>
        <taxon>Chromadorea</taxon>
        <taxon>Rhabditida</taxon>
        <taxon>Spirurina</taxon>
        <taxon>Spiruromorpha</taxon>
        <taxon>Spiruroidea</taxon>
        <taxon>Gongylonematidae</taxon>
        <taxon>Gongylonema</taxon>
    </lineage>
</organism>
<reference evidence="2 3" key="2">
    <citation type="submission" date="2018-11" db="EMBL/GenBank/DDBJ databases">
        <authorList>
            <consortium name="Pathogen Informatics"/>
        </authorList>
    </citation>
    <scope>NUCLEOTIDE SEQUENCE [LARGE SCALE GENOMIC DNA]</scope>
</reference>
<dbReference type="EMBL" id="UYRT01020311">
    <property type="protein sequence ID" value="VDK59133.1"/>
    <property type="molecule type" value="Genomic_DNA"/>
</dbReference>
<proteinExistence type="predicted"/>
<accession>A0A183DG08</accession>
<keyword evidence="3" id="KW-1185">Reference proteome</keyword>
<feature type="compositionally biased region" description="Basic and acidic residues" evidence="1">
    <location>
        <begin position="57"/>
        <end position="85"/>
    </location>
</feature>
<reference evidence="4" key="1">
    <citation type="submission" date="2016-06" db="UniProtKB">
        <authorList>
            <consortium name="WormBaseParasite"/>
        </authorList>
    </citation>
    <scope>IDENTIFICATION</scope>
</reference>
<name>A0A183DG08_9BILA</name>